<evidence type="ECO:0000256" key="9">
    <source>
        <dbReference type="ARBA" id="ARBA00023002"/>
    </source>
</evidence>
<dbReference type="GO" id="GO:0005777">
    <property type="term" value="C:peroxisome"/>
    <property type="evidence" value="ECO:0007669"/>
    <property type="project" value="UniProtKB-SubCell"/>
</dbReference>
<evidence type="ECO:0000256" key="4">
    <source>
        <dbReference type="ARBA" id="ARBA00006288"/>
    </source>
</evidence>
<dbReference type="GO" id="GO:0033540">
    <property type="term" value="P:fatty acid beta-oxidation using acyl-CoA oxidase"/>
    <property type="evidence" value="ECO:0007669"/>
    <property type="project" value="TreeGrafter"/>
</dbReference>
<feature type="binding site" evidence="13">
    <location>
        <position position="187"/>
    </location>
    <ligand>
        <name>FAD</name>
        <dbReference type="ChEBI" id="CHEBI:57692"/>
    </ligand>
</feature>
<dbReference type="Pfam" id="PF01756">
    <property type="entry name" value="ACOX"/>
    <property type="match status" value="1"/>
</dbReference>
<evidence type="ECO:0000256" key="1">
    <source>
        <dbReference type="ARBA" id="ARBA00001974"/>
    </source>
</evidence>
<comment type="pathway">
    <text evidence="3">Lipid metabolism.</text>
</comment>
<keyword evidence="10" id="KW-0443">Lipid metabolism</keyword>
<keyword evidence="6" id="KW-0285">Flavoprotein</keyword>
<evidence type="ECO:0000256" key="2">
    <source>
        <dbReference type="ARBA" id="ARBA00004275"/>
    </source>
</evidence>
<dbReference type="PANTHER" id="PTHR10909">
    <property type="entry name" value="ELECTRON TRANSPORT OXIDOREDUCTASE"/>
    <property type="match status" value="1"/>
</dbReference>
<dbReference type="InterPro" id="IPR006091">
    <property type="entry name" value="Acyl-CoA_Oxase/DH_mid-dom"/>
</dbReference>
<dbReference type="InterPro" id="IPR055060">
    <property type="entry name" value="ACOX_C_alpha1"/>
</dbReference>
<organism evidence="17">
    <name type="scientific">Hydra vulgaris</name>
    <name type="common">Hydra</name>
    <name type="synonym">Hydra attenuata</name>
    <dbReference type="NCBI Taxonomy" id="6087"/>
    <lineage>
        <taxon>Eukaryota</taxon>
        <taxon>Metazoa</taxon>
        <taxon>Cnidaria</taxon>
        <taxon>Hydrozoa</taxon>
        <taxon>Hydroidolina</taxon>
        <taxon>Anthoathecata</taxon>
        <taxon>Aplanulata</taxon>
        <taxon>Hydridae</taxon>
        <taxon>Hydra</taxon>
    </lineage>
</organism>
<dbReference type="PIRSF" id="PIRSF000168">
    <property type="entry name" value="Acyl-CoA_oxidase"/>
    <property type="match status" value="1"/>
</dbReference>
<feature type="non-terminal residue" evidence="17">
    <location>
        <position position="1"/>
    </location>
</feature>
<dbReference type="GO" id="GO:0005504">
    <property type="term" value="F:fatty acid binding"/>
    <property type="evidence" value="ECO:0007669"/>
    <property type="project" value="TreeGrafter"/>
</dbReference>
<evidence type="ECO:0000256" key="6">
    <source>
        <dbReference type="ARBA" id="ARBA00022630"/>
    </source>
</evidence>
<dbReference type="FunFam" id="2.40.110.10:FF:000005">
    <property type="entry name" value="Acyl-coenzyme A oxidase"/>
    <property type="match status" value="1"/>
</dbReference>
<accession>T2MIW0</accession>
<dbReference type="AlphaFoldDB" id="T2MIW0"/>
<comment type="subcellular location">
    <subcellularLocation>
        <location evidence="2">Peroxisome</location>
    </subcellularLocation>
</comment>
<evidence type="ECO:0000256" key="12">
    <source>
        <dbReference type="PIRSR" id="PIRSR000168-1"/>
    </source>
</evidence>
<keyword evidence="7 13" id="KW-0274">FAD</keyword>
<sequence>FLKLYEKMAYYVPINSRKLLYYVAGEGYAICLEKWFTTLEKDPLFNTGKTWDDYLRMPLSEFRHLAVKRARALAEYQFIENENILENPVCGAAYSDACCYLDYAFGMVYFLNRSLFSMTIYKGSKDSNNLELASKADSMEILGSFALTELAHGSNTKGMQTTATYDPSTQEFVLNTPSFQDIKCWSGCLGNLAMYAIVYAQLYTSDGVKHGLHPFIVQVRNYNKEPLPGITVGDMGLKLGLNGLSNGYLSLNNVRVPRTALIDKQGGVTPDGVYITPFKDISKRFGAVLGTLSGGRVGITGLAICNLINALTIAVRYSACRKQFGPSEESEELPVIEYQMQQWRLFPYLAGTFVWKSFCSWLNTEFYRVTITSMSNFAANPDIAADVGKEIHILSCASKPVASWLAQQGIQEAREACGGHGYLAVNRLGVLRDQNDPNCTYEGDNNCILMQTSNYLLGVFKDLKMGLHVESPGESINFLNNHLKNLQNRCSVMSLNDLTPKVIEETFDWLVSFLLEQSQFRYQTQLTISKDEFTAKNNSQVYYCRTLAMAFIERYAISKFGIEKAFSSNCPSEFKDLLKNVYMLYGLWIIEKNLTNLFQGGYITDPKQAEIIREGVLHYCSLIKPCALTLVDALAPPDWVLNSPIGHSNLQPLKNLYDVMVTPESQKRPTWWNEVAGGVQLGSKSHLIASKL</sequence>
<evidence type="ECO:0000256" key="3">
    <source>
        <dbReference type="ARBA" id="ARBA00005189"/>
    </source>
</evidence>
<dbReference type="FunFam" id="1.20.140.10:FF:000010">
    <property type="entry name" value="Acyl-coenzyme A oxidase"/>
    <property type="match status" value="1"/>
</dbReference>
<feature type="domain" description="Acyl-CoA oxidase C-terminal" evidence="14">
    <location>
        <begin position="500"/>
        <end position="675"/>
    </location>
</feature>
<dbReference type="SUPFAM" id="SSF56645">
    <property type="entry name" value="Acyl-CoA dehydrogenase NM domain-like"/>
    <property type="match status" value="1"/>
</dbReference>
<dbReference type="Pfam" id="PF02770">
    <property type="entry name" value="Acyl-CoA_dh_M"/>
    <property type="match status" value="1"/>
</dbReference>
<evidence type="ECO:0000256" key="8">
    <source>
        <dbReference type="ARBA" id="ARBA00022832"/>
    </source>
</evidence>
<dbReference type="GO" id="GO:0016402">
    <property type="term" value="F:pristanoyl-CoA oxidase activity"/>
    <property type="evidence" value="ECO:0007669"/>
    <property type="project" value="TreeGrafter"/>
</dbReference>
<dbReference type="FunFam" id="1.20.140.10:FF:000007">
    <property type="entry name" value="Acyl-coenzyme A oxidase"/>
    <property type="match status" value="1"/>
</dbReference>
<dbReference type="PANTHER" id="PTHR10909:SF390">
    <property type="entry name" value="PEROXISOMAL ACYL-COENZYME A OXIDASE 3"/>
    <property type="match status" value="1"/>
</dbReference>
<evidence type="ECO:0000256" key="11">
    <source>
        <dbReference type="ARBA" id="ARBA00023140"/>
    </source>
</evidence>
<protein>
    <recommendedName>
        <fullName evidence="5">acyl-CoA oxidase</fullName>
        <ecNumber evidence="5">1.3.3.6</ecNumber>
    </recommendedName>
</protein>
<dbReference type="Gene3D" id="1.20.140.10">
    <property type="entry name" value="Butyryl-CoA Dehydrogenase, subunit A, domain 3"/>
    <property type="match status" value="2"/>
</dbReference>
<dbReference type="SUPFAM" id="SSF47203">
    <property type="entry name" value="Acyl-CoA dehydrogenase C-terminal domain-like"/>
    <property type="match status" value="2"/>
</dbReference>
<feature type="domain" description="Acyl-CoA oxidase/dehydrogenase middle" evidence="15">
    <location>
        <begin position="144"/>
        <end position="254"/>
    </location>
</feature>
<keyword evidence="8" id="KW-0276">Fatty acid metabolism</keyword>
<dbReference type="InterPro" id="IPR009100">
    <property type="entry name" value="AcylCoA_DH/oxidase_NM_dom_sf"/>
</dbReference>
<dbReference type="InterPro" id="IPR046373">
    <property type="entry name" value="Acyl-CoA_Oxase/DH_mid-dom_sf"/>
</dbReference>
<dbReference type="InterPro" id="IPR002655">
    <property type="entry name" value="Acyl-CoA_oxidase_C"/>
</dbReference>
<reference evidence="17" key="1">
    <citation type="journal article" date="2013" name="Genome Biol. Evol.">
        <title>Punctuated emergences of genetic and phenotypic innovations in eumetazoan, bilaterian, euteleostome, and hominidae ancestors.</title>
        <authorList>
            <person name="Wenger Y."/>
            <person name="Galliot B."/>
        </authorList>
    </citation>
    <scope>NUCLEOTIDE SEQUENCE</scope>
    <source>
        <tissue evidence="17">Whole animals</tissue>
    </source>
</reference>
<dbReference type="OrthoDB" id="538336at2759"/>
<evidence type="ECO:0000259" key="16">
    <source>
        <dbReference type="Pfam" id="PF22924"/>
    </source>
</evidence>
<dbReference type="EMBL" id="HAAD01005812">
    <property type="protein sequence ID" value="CDG72044.1"/>
    <property type="molecule type" value="mRNA"/>
</dbReference>
<dbReference type="GO" id="GO:0071949">
    <property type="term" value="F:FAD binding"/>
    <property type="evidence" value="ECO:0007669"/>
    <property type="project" value="InterPro"/>
</dbReference>
<comment type="cofactor">
    <cofactor evidence="1">
        <name>FAD</name>
        <dbReference type="ChEBI" id="CHEBI:57692"/>
    </cofactor>
</comment>
<dbReference type="InterPro" id="IPR036250">
    <property type="entry name" value="AcylCo_DH-like_C"/>
</dbReference>
<dbReference type="Gene3D" id="2.40.110.10">
    <property type="entry name" value="Butyryl-CoA Dehydrogenase, subunit A, domain 2"/>
    <property type="match status" value="1"/>
</dbReference>
<comment type="similarity">
    <text evidence="4">Belongs to the acyl-CoA oxidase family.</text>
</comment>
<dbReference type="GO" id="GO:0055088">
    <property type="term" value="P:lipid homeostasis"/>
    <property type="evidence" value="ECO:0007669"/>
    <property type="project" value="TreeGrafter"/>
</dbReference>
<evidence type="ECO:0000256" key="5">
    <source>
        <dbReference type="ARBA" id="ARBA00012870"/>
    </source>
</evidence>
<evidence type="ECO:0000256" key="13">
    <source>
        <dbReference type="PIRSR" id="PIRSR000168-2"/>
    </source>
</evidence>
<dbReference type="InterPro" id="IPR012258">
    <property type="entry name" value="Acyl-CoA_oxidase"/>
</dbReference>
<evidence type="ECO:0000259" key="15">
    <source>
        <dbReference type="Pfam" id="PF02770"/>
    </source>
</evidence>
<dbReference type="EC" id="1.3.3.6" evidence="5"/>
<evidence type="ECO:0000259" key="14">
    <source>
        <dbReference type="Pfam" id="PF01756"/>
    </source>
</evidence>
<feature type="active site" description="Proton acceptor" evidence="12">
    <location>
        <position position="442"/>
    </location>
</feature>
<evidence type="ECO:0000256" key="7">
    <source>
        <dbReference type="ARBA" id="ARBA00022827"/>
    </source>
</evidence>
<keyword evidence="9" id="KW-0560">Oxidoreductase</keyword>
<dbReference type="Pfam" id="PF22924">
    <property type="entry name" value="ACOX_C_alpha1"/>
    <property type="match status" value="1"/>
</dbReference>
<feature type="binding site" evidence="13">
    <location>
        <position position="148"/>
    </location>
    <ligand>
        <name>FAD</name>
        <dbReference type="ChEBI" id="CHEBI:57692"/>
    </ligand>
</feature>
<evidence type="ECO:0000313" key="17">
    <source>
        <dbReference type="EMBL" id="CDG72044.1"/>
    </source>
</evidence>
<keyword evidence="11" id="KW-0576">Peroxisome</keyword>
<feature type="domain" description="Acyl-CoA oxidase C-alpha1" evidence="16">
    <location>
        <begin position="290"/>
        <end position="457"/>
    </location>
</feature>
<name>T2MIW0_HYDVU</name>
<proteinExistence type="evidence at transcript level"/>
<gene>
    <name evidence="17" type="primary">ACOX3</name>
</gene>
<evidence type="ECO:0000256" key="10">
    <source>
        <dbReference type="ARBA" id="ARBA00023098"/>
    </source>
</evidence>